<dbReference type="Gene3D" id="1.25.10.10">
    <property type="entry name" value="Leucine-rich Repeat Variant"/>
    <property type="match status" value="2"/>
</dbReference>
<dbReference type="Proteomes" id="UP000177622">
    <property type="component" value="Unassembled WGS sequence"/>
</dbReference>
<dbReference type="RefSeq" id="XP_022490578.1">
    <property type="nucleotide sequence ID" value="XM_022630022.1"/>
</dbReference>
<protein>
    <recommendedName>
        <fullName evidence="4">GTP binding protein</fullName>
    </recommendedName>
</protein>
<dbReference type="EMBL" id="LXJU01000005">
    <property type="protein sequence ID" value="OGE55148.1"/>
    <property type="molecule type" value="Genomic_DNA"/>
</dbReference>
<feature type="region of interest" description="Disordered" evidence="1">
    <location>
        <begin position="1"/>
        <end position="29"/>
    </location>
</feature>
<sequence length="696" mass="76050">MSSQAGISTAQSGHGAVGQSVSKKGDWDLPPIEDILSDLSGFSSSLPARGAEAVDSEEQQGMFRALRDIIEKAQESDEAGNNFDLQELHASLEESDATTRRGRRDAETLQSVIDTLNKLWTCNSEYLVQATEIIANGSRDPLWRAPFGQSGILKFFLDVISLKDEVDTGLLLHSLRVIGNSCADTDENRDIVVKGNYTLAIIRYFLDPQLVFIAIPVIYNICMDYEPAHTQIATNRTAYILLKLIKDGEIENNEALLNFSYDLIELASEQAEGIEKSPDGTILLLTELALDETLEFSHFSSLVTSLTAYLEKEKFQTVCVSNGMVEGILDVLRRSFSIEFDQSSAEDVKAIAQLRLKINQALAEVSASPLFAQHYPLDSSISQSLKSWVVADEDQLQICACVMLGNLARSDEVCQVMVRDLKIHEELISVLNGESRGAVLHSSLGFLKNLAIAGDNRVILGEAGIIPAVSRLWAYESVPQVQFSAASIARQVIISSIDNISHLLAPLSQDPDSPANQRTYLSLLLSLFEKSDSMPIKTEIGRTVASICRTLSPKARDGDEQANTLLDKLFTLHEGVALPLGAMITQTQWPVVRSEGWFALALMATNKLGCAAVVDCLHKTEVTELLKTTLGAETSGQDGAEEEIDKSQENKDRDNAFILVKELLKNEAGALPVGYRDMLGDLVKAHTFQLGATADA</sequence>
<evidence type="ECO:0000313" key="3">
    <source>
        <dbReference type="Proteomes" id="UP000177622"/>
    </source>
</evidence>
<dbReference type="STRING" id="1835702.A0A1F5LPL5"/>
<reference evidence="2 3" key="1">
    <citation type="journal article" date="2016" name="Sci. Rep.">
        <title>Penicillium arizonense, a new, genome sequenced fungal species, reveals a high chemical diversity in secreted metabolites.</title>
        <authorList>
            <person name="Grijseels S."/>
            <person name="Nielsen J.C."/>
            <person name="Randelovic M."/>
            <person name="Nielsen J."/>
            <person name="Nielsen K.F."/>
            <person name="Workman M."/>
            <person name="Frisvad J.C."/>
        </authorList>
    </citation>
    <scope>NUCLEOTIDE SEQUENCE [LARGE SCALE GENOMIC DNA]</scope>
    <source>
        <strain evidence="2 3">CBS 141311</strain>
    </source>
</reference>
<dbReference type="InterPro" id="IPR011989">
    <property type="entry name" value="ARM-like"/>
</dbReference>
<proteinExistence type="predicted"/>
<dbReference type="GeneID" id="34574756"/>
<accession>A0A1F5LPL5</accession>
<dbReference type="SUPFAM" id="SSF48371">
    <property type="entry name" value="ARM repeat"/>
    <property type="match status" value="1"/>
</dbReference>
<dbReference type="GO" id="GO:0005085">
    <property type="term" value="F:guanyl-nucleotide exchange factor activity"/>
    <property type="evidence" value="ECO:0007669"/>
    <property type="project" value="InterPro"/>
</dbReference>
<dbReference type="OrthoDB" id="26149at2759"/>
<dbReference type="InterPro" id="IPR016024">
    <property type="entry name" value="ARM-type_fold"/>
</dbReference>
<gene>
    <name evidence="2" type="ORF">PENARI_c005G10915</name>
</gene>
<evidence type="ECO:0000313" key="2">
    <source>
        <dbReference type="EMBL" id="OGE55148.1"/>
    </source>
</evidence>
<name>A0A1F5LPL5_PENAI</name>
<organism evidence="2 3">
    <name type="scientific">Penicillium arizonense</name>
    <dbReference type="NCBI Taxonomy" id="1835702"/>
    <lineage>
        <taxon>Eukaryota</taxon>
        <taxon>Fungi</taxon>
        <taxon>Dikarya</taxon>
        <taxon>Ascomycota</taxon>
        <taxon>Pezizomycotina</taxon>
        <taxon>Eurotiomycetes</taxon>
        <taxon>Eurotiomycetidae</taxon>
        <taxon>Eurotiales</taxon>
        <taxon>Aspergillaceae</taxon>
        <taxon>Penicillium</taxon>
    </lineage>
</organism>
<feature type="compositionally biased region" description="Polar residues" evidence="1">
    <location>
        <begin position="1"/>
        <end position="12"/>
    </location>
</feature>
<dbReference type="AlphaFoldDB" id="A0A1F5LPL5"/>
<dbReference type="PANTHER" id="PTHR10957">
    <property type="entry name" value="RAP1 GTPASE-GDP DISSOCIATION STIMULATOR 1"/>
    <property type="match status" value="1"/>
</dbReference>
<evidence type="ECO:0008006" key="4">
    <source>
        <dbReference type="Google" id="ProtNLM"/>
    </source>
</evidence>
<keyword evidence="3" id="KW-1185">Reference proteome</keyword>
<comment type="caution">
    <text evidence="2">The sequence shown here is derived from an EMBL/GenBank/DDBJ whole genome shotgun (WGS) entry which is preliminary data.</text>
</comment>
<dbReference type="InterPro" id="IPR040144">
    <property type="entry name" value="RAP1GDS1"/>
</dbReference>
<evidence type="ECO:0000256" key="1">
    <source>
        <dbReference type="SAM" id="MobiDB-lite"/>
    </source>
</evidence>